<dbReference type="AlphaFoldDB" id="W4KMI1"/>
<feature type="domain" description="C2H2-type" evidence="6">
    <location>
        <begin position="215"/>
        <end position="245"/>
    </location>
</feature>
<dbReference type="HOGENOM" id="CLU_950135_0_0_1"/>
<dbReference type="EMBL" id="KI925454">
    <property type="protein sequence ID" value="ETW86585.1"/>
    <property type="molecule type" value="Genomic_DNA"/>
</dbReference>
<keyword evidence="2 4" id="KW-0863">Zinc-finger</keyword>
<evidence type="ECO:0000256" key="3">
    <source>
        <dbReference type="ARBA" id="ARBA00022833"/>
    </source>
</evidence>
<dbReference type="STRING" id="747525.W4KMI1"/>
<evidence type="ECO:0000256" key="2">
    <source>
        <dbReference type="ARBA" id="ARBA00022771"/>
    </source>
</evidence>
<dbReference type="Pfam" id="PF00096">
    <property type="entry name" value="zf-C2H2"/>
    <property type="match status" value="2"/>
</dbReference>
<dbReference type="PROSITE" id="PS00028">
    <property type="entry name" value="ZINC_FINGER_C2H2_1"/>
    <property type="match status" value="2"/>
</dbReference>
<dbReference type="GeneID" id="20668038"/>
<dbReference type="KEGG" id="hir:HETIRDRAFT_166095"/>
<evidence type="ECO:0000313" key="8">
    <source>
        <dbReference type="Proteomes" id="UP000030671"/>
    </source>
</evidence>
<gene>
    <name evidence="7" type="ORF">HETIRDRAFT_166095</name>
</gene>
<dbReference type="GO" id="GO:0000981">
    <property type="term" value="F:DNA-binding transcription factor activity, RNA polymerase II-specific"/>
    <property type="evidence" value="ECO:0007669"/>
    <property type="project" value="TreeGrafter"/>
</dbReference>
<feature type="region of interest" description="Disordered" evidence="5">
    <location>
        <begin position="174"/>
        <end position="209"/>
    </location>
</feature>
<keyword evidence="8" id="KW-1185">Reference proteome</keyword>
<accession>W4KMI1</accession>
<feature type="region of interest" description="Disordered" evidence="5">
    <location>
        <begin position="268"/>
        <end position="293"/>
    </location>
</feature>
<dbReference type="InterPro" id="IPR036236">
    <property type="entry name" value="Znf_C2H2_sf"/>
</dbReference>
<dbReference type="GO" id="GO:0008270">
    <property type="term" value="F:zinc ion binding"/>
    <property type="evidence" value="ECO:0007669"/>
    <property type="project" value="UniProtKB-KW"/>
</dbReference>
<evidence type="ECO:0000256" key="4">
    <source>
        <dbReference type="PROSITE-ProRule" id="PRU00042"/>
    </source>
</evidence>
<feature type="region of interest" description="Disordered" evidence="5">
    <location>
        <begin position="87"/>
        <end position="160"/>
    </location>
</feature>
<organism evidence="7 8">
    <name type="scientific">Heterobasidion irregulare (strain TC 32-1)</name>
    <dbReference type="NCBI Taxonomy" id="747525"/>
    <lineage>
        <taxon>Eukaryota</taxon>
        <taxon>Fungi</taxon>
        <taxon>Dikarya</taxon>
        <taxon>Basidiomycota</taxon>
        <taxon>Agaricomycotina</taxon>
        <taxon>Agaricomycetes</taxon>
        <taxon>Russulales</taxon>
        <taxon>Bondarzewiaceae</taxon>
        <taxon>Heterobasidion</taxon>
        <taxon>Heterobasidion annosum species complex</taxon>
    </lineage>
</organism>
<dbReference type="GO" id="GO:0000978">
    <property type="term" value="F:RNA polymerase II cis-regulatory region sequence-specific DNA binding"/>
    <property type="evidence" value="ECO:0007669"/>
    <property type="project" value="TreeGrafter"/>
</dbReference>
<dbReference type="SUPFAM" id="SSF57667">
    <property type="entry name" value="beta-beta-alpha zinc fingers"/>
    <property type="match status" value="1"/>
</dbReference>
<evidence type="ECO:0000259" key="6">
    <source>
        <dbReference type="PROSITE" id="PS50157"/>
    </source>
</evidence>
<evidence type="ECO:0000256" key="1">
    <source>
        <dbReference type="ARBA" id="ARBA00022723"/>
    </source>
</evidence>
<proteinExistence type="predicted"/>
<protein>
    <recommendedName>
        <fullName evidence="6">C2H2-type domain-containing protein</fullName>
    </recommendedName>
</protein>
<dbReference type="SMART" id="SM00355">
    <property type="entry name" value="ZnF_C2H2"/>
    <property type="match status" value="2"/>
</dbReference>
<dbReference type="Gene3D" id="3.30.160.60">
    <property type="entry name" value="Classic Zinc Finger"/>
    <property type="match status" value="2"/>
</dbReference>
<feature type="domain" description="C2H2-type" evidence="6">
    <location>
        <begin position="246"/>
        <end position="275"/>
    </location>
</feature>
<evidence type="ECO:0000256" key="5">
    <source>
        <dbReference type="SAM" id="MobiDB-lite"/>
    </source>
</evidence>
<dbReference type="PROSITE" id="PS50157">
    <property type="entry name" value="ZINC_FINGER_C2H2_2"/>
    <property type="match status" value="2"/>
</dbReference>
<dbReference type="eggNOG" id="KOG1721">
    <property type="taxonomic scope" value="Eukaryota"/>
</dbReference>
<dbReference type="RefSeq" id="XP_009540592.1">
    <property type="nucleotide sequence ID" value="XM_009542297.1"/>
</dbReference>
<feature type="compositionally biased region" description="Pro residues" evidence="5">
    <location>
        <begin position="194"/>
        <end position="207"/>
    </location>
</feature>
<dbReference type="InterPro" id="IPR013087">
    <property type="entry name" value="Znf_C2H2_type"/>
</dbReference>
<keyword evidence="3" id="KW-0862">Zinc</keyword>
<dbReference type="PANTHER" id="PTHR23235">
    <property type="entry name" value="KRUEPPEL-LIKE TRANSCRIPTION FACTOR"/>
    <property type="match status" value="1"/>
</dbReference>
<keyword evidence="1" id="KW-0479">Metal-binding</keyword>
<dbReference type="Proteomes" id="UP000030671">
    <property type="component" value="Unassembled WGS sequence"/>
</dbReference>
<feature type="compositionally biased region" description="Pro residues" evidence="5">
    <location>
        <begin position="107"/>
        <end position="128"/>
    </location>
</feature>
<evidence type="ECO:0000313" key="7">
    <source>
        <dbReference type="EMBL" id="ETW86585.1"/>
    </source>
</evidence>
<dbReference type="PANTHER" id="PTHR23235:SF120">
    <property type="entry name" value="KRUPPEL-LIKE FACTOR 15"/>
    <property type="match status" value="1"/>
</dbReference>
<dbReference type="InParanoid" id="W4KMI1"/>
<name>W4KMI1_HETIT</name>
<sequence>MSQSFTRSTDALEQLASVAVSYEALRMSTPRGEGSSTPRVADSEELRLAKAALRPFMLPGVGRVMVFSNTAVFDSSPDDLQSNRANAIKSERASSSSSVIDTRRSSAPPPSPPQTPARHPSPPSPSAPPAKRTRRQTNFAANPASTPPAPTPSTSSTPLLGLYDYPGPCARVAPPLPVPNLTKQSRGRKVPTVDSPPAPSPSTPPTSPLDSARAYICNVEGCAKCFSRREHLKRHVLSIHTHEKPFKCPFPSCEKFFSRRDNLIQHGKVHGESPTLKNNSSKRKASSSGRKAR</sequence>
<reference evidence="7 8" key="1">
    <citation type="journal article" date="2012" name="New Phytol.">
        <title>Insight into trade-off between wood decay and parasitism from the genome of a fungal forest pathogen.</title>
        <authorList>
            <person name="Olson A."/>
            <person name="Aerts A."/>
            <person name="Asiegbu F."/>
            <person name="Belbahri L."/>
            <person name="Bouzid O."/>
            <person name="Broberg A."/>
            <person name="Canback B."/>
            <person name="Coutinho P.M."/>
            <person name="Cullen D."/>
            <person name="Dalman K."/>
            <person name="Deflorio G."/>
            <person name="van Diepen L.T."/>
            <person name="Dunand C."/>
            <person name="Duplessis S."/>
            <person name="Durling M."/>
            <person name="Gonthier P."/>
            <person name="Grimwood J."/>
            <person name="Fossdal C.G."/>
            <person name="Hansson D."/>
            <person name="Henrissat B."/>
            <person name="Hietala A."/>
            <person name="Himmelstrand K."/>
            <person name="Hoffmeister D."/>
            <person name="Hogberg N."/>
            <person name="James T.Y."/>
            <person name="Karlsson M."/>
            <person name="Kohler A."/>
            <person name="Kues U."/>
            <person name="Lee Y.H."/>
            <person name="Lin Y.C."/>
            <person name="Lind M."/>
            <person name="Lindquist E."/>
            <person name="Lombard V."/>
            <person name="Lucas S."/>
            <person name="Lunden K."/>
            <person name="Morin E."/>
            <person name="Murat C."/>
            <person name="Park J."/>
            <person name="Raffaello T."/>
            <person name="Rouze P."/>
            <person name="Salamov A."/>
            <person name="Schmutz J."/>
            <person name="Solheim H."/>
            <person name="Stahlberg J."/>
            <person name="Velez H."/>
            <person name="de Vries R.P."/>
            <person name="Wiebenga A."/>
            <person name="Woodward S."/>
            <person name="Yakovlev I."/>
            <person name="Garbelotto M."/>
            <person name="Martin F."/>
            <person name="Grigoriev I.V."/>
            <person name="Stenlid J."/>
        </authorList>
    </citation>
    <scope>NUCLEOTIDE SEQUENCE [LARGE SCALE GENOMIC DNA]</scope>
    <source>
        <strain evidence="7 8">TC 32-1</strain>
    </source>
</reference>
<feature type="compositionally biased region" description="Basic residues" evidence="5">
    <location>
        <begin position="280"/>
        <end position="293"/>
    </location>
</feature>
<dbReference type="OrthoDB" id="6365676at2759"/>